<organism evidence="6 7">
    <name type="scientific">Mesorhizobium loti R88b</name>
    <dbReference type="NCBI Taxonomy" id="935548"/>
    <lineage>
        <taxon>Bacteria</taxon>
        <taxon>Pseudomonadati</taxon>
        <taxon>Pseudomonadota</taxon>
        <taxon>Alphaproteobacteria</taxon>
        <taxon>Hyphomicrobiales</taxon>
        <taxon>Phyllobacteriaceae</taxon>
        <taxon>Mesorhizobium</taxon>
    </lineage>
</organism>
<keyword evidence="3" id="KW-0804">Transcription</keyword>
<gene>
    <name evidence="6" type="ORF">EB235_03885</name>
</gene>
<reference evidence="6 7" key="1">
    <citation type="submission" date="2018-10" db="EMBL/GenBank/DDBJ databases">
        <authorList>
            <person name="Perry B.J."/>
            <person name="Sullivan J.T."/>
            <person name="Murphy R.J.T."/>
            <person name="Ramsay J.P."/>
            <person name="Ronson C.W."/>
        </authorList>
    </citation>
    <scope>NUCLEOTIDE SEQUENCE [LARGE SCALE GENOMIC DNA]</scope>
    <source>
        <strain evidence="6 7">R88b</strain>
    </source>
</reference>
<dbReference type="PANTHER" id="PTHR30136:SF24">
    <property type="entry name" value="HTH-TYPE TRANSCRIPTIONAL REPRESSOR ALLR"/>
    <property type="match status" value="1"/>
</dbReference>
<keyword evidence="2" id="KW-0238">DNA-binding</keyword>
<dbReference type="SUPFAM" id="SSF46785">
    <property type="entry name" value="Winged helix' DNA-binding domain"/>
    <property type="match status" value="1"/>
</dbReference>
<dbReference type="InterPro" id="IPR005471">
    <property type="entry name" value="Tscrpt_reg_IclR_N"/>
</dbReference>
<dbReference type="GO" id="GO:0003677">
    <property type="term" value="F:DNA binding"/>
    <property type="evidence" value="ECO:0007669"/>
    <property type="project" value="UniProtKB-KW"/>
</dbReference>
<keyword evidence="1" id="KW-0805">Transcription regulation</keyword>
<dbReference type="InterPro" id="IPR050707">
    <property type="entry name" value="HTH_MetabolicPath_Reg"/>
</dbReference>
<sequence>MGTVGKAISLLELFSVAEPELGLTELARRSGFDKATTRRLLVALTGHGFVEQDAGTRHYRLGAGLSRLARIREARFPFLQTAVPLVRDLASATAETVHLSEFGIDRLVTVHVEHPSWANRVNIDIGQLLPLHSTASGIAYLAFARDEAVKACLTGPLEAFTAHTLIEPAAISRSMADARERGYSICDQGLEEGVISVASAILAADGFALGTIAVAAPKARTTAADIVERGLAVMDAAREISMRLNGDNLQTLRRQA</sequence>
<evidence type="ECO:0000313" key="7">
    <source>
        <dbReference type="Proteomes" id="UP000503017"/>
    </source>
</evidence>
<dbReference type="Gene3D" id="3.30.450.40">
    <property type="match status" value="1"/>
</dbReference>
<accession>A0A6M7WFB1</accession>
<dbReference type="InterPro" id="IPR036388">
    <property type="entry name" value="WH-like_DNA-bd_sf"/>
</dbReference>
<feature type="domain" description="HTH iclR-type" evidence="4">
    <location>
        <begin position="1"/>
        <end position="63"/>
    </location>
</feature>
<dbReference type="PROSITE" id="PS51077">
    <property type="entry name" value="HTH_ICLR"/>
    <property type="match status" value="1"/>
</dbReference>
<evidence type="ECO:0000256" key="3">
    <source>
        <dbReference type="ARBA" id="ARBA00023163"/>
    </source>
</evidence>
<evidence type="ECO:0000256" key="1">
    <source>
        <dbReference type="ARBA" id="ARBA00023015"/>
    </source>
</evidence>
<proteinExistence type="predicted"/>
<dbReference type="InterPro" id="IPR014757">
    <property type="entry name" value="Tscrpt_reg_IclR_C"/>
</dbReference>
<dbReference type="EMBL" id="CP033367">
    <property type="protein sequence ID" value="QKD00727.1"/>
    <property type="molecule type" value="Genomic_DNA"/>
</dbReference>
<evidence type="ECO:0000259" key="5">
    <source>
        <dbReference type="PROSITE" id="PS51078"/>
    </source>
</evidence>
<dbReference type="AlphaFoldDB" id="A0A6M7WFB1"/>
<dbReference type="SUPFAM" id="SSF55781">
    <property type="entry name" value="GAF domain-like"/>
    <property type="match status" value="1"/>
</dbReference>
<dbReference type="InterPro" id="IPR029016">
    <property type="entry name" value="GAF-like_dom_sf"/>
</dbReference>
<dbReference type="GO" id="GO:0003700">
    <property type="term" value="F:DNA-binding transcription factor activity"/>
    <property type="evidence" value="ECO:0007669"/>
    <property type="project" value="TreeGrafter"/>
</dbReference>
<evidence type="ECO:0000313" key="6">
    <source>
        <dbReference type="EMBL" id="QKD00727.1"/>
    </source>
</evidence>
<dbReference type="Gene3D" id="1.10.10.10">
    <property type="entry name" value="Winged helix-like DNA-binding domain superfamily/Winged helix DNA-binding domain"/>
    <property type="match status" value="1"/>
</dbReference>
<evidence type="ECO:0000259" key="4">
    <source>
        <dbReference type="PROSITE" id="PS51077"/>
    </source>
</evidence>
<protein>
    <submittedName>
        <fullName evidence="6">IclR family transcriptional regulator</fullName>
    </submittedName>
</protein>
<dbReference type="PROSITE" id="PS51078">
    <property type="entry name" value="ICLR_ED"/>
    <property type="match status" value="1"/>
</dbReference>
<name>A0A6M7WFB1_RHILI</name>
<dbReference type="SMART" id="SM00346">
    <property type="entry name" value="HTH_ICLR"/>
    <property type="match status" value="1"/>
</dbReference>
<evidence type="ECO:0000256" key="2">
    <source>
        <dbReference type="ARBA" id="ARBA00023125"/>
    </source>
</evidence>
<dbReference type="Proteomes" id="UP000503017">
    <property type="component" value="Chromosome"/>
</dbReference>
<dbReference type="GO" id="GO:0045892">
    <property type="term" value="P:negative regulation of DNA-templated transcription"/>
    <property type="evidence" value="ECO:0007669"/>
    <property type="project" value="TreeGrafter"/>
</dbReference>
<dbReference type="Pfam" id="PF09339">
    <property type="entry name" value="HTH_IclR"/>
    <property type="match status" value="1"/>
</dbReference>
<feature type="domain" description="IclR-ED" evidence="5">
    <location>
        <begin position="64"/>
        <end position="246"/>
    </location>
</feature>
<dbReference type="Pfam" id="PF01614">
    <property type="entry name" value="IclR_C"/>
    <property type="match status" value="1"/>
</dbReference>
<dbReference type="PANTHER" id="PTHR30136">
    <property type="entry name" value="HELIX-TURN-HELIX TRANSCRIPTIONAL REGULATOR, ICLR FAMILY"/>
    <property type="match status" value="1"/>
</dbReference>
<dbReference type="RefSeq" id="WP_027032271.1">
    <property type="nucleotide sequence ID" value="NZ_CP033367.1"/>
</dbReference>
<dbReference type="InterPro" id="IPR036390">
    <property type="entry name" value="WH_DNA-bd_sf"/>
</dbReference>